<name>A0ABV2ZVE3_9ACTN</name>
<dbReference type="InterPro" id="IPR007138">
    <property type="entry name" value="ABM_dom"/>
</dbReference>
<dbReference type="InterPro" id="IPR011008">
    <property type="entry name" value="Dimeric_a/b-barrel"/>
</dbReference>
<sequence length="97" mass="10739">MIHEHALLTIAPDDVEKFEKAVAEARATLLEAPGCRAVSALRSVDRLGSYLLRVSWDRIEDHLEVFPATPQATRLADLIATCFAEAPQVIHFADEEV</sequence>
<keyword evidence="2" id="KW-0560">Oxidoreductase</keyword>
<feature type="domain" description="ABM" evidence="1">
    <location>
        <begin position="1"/>
        <end position="61"/>
    </location>
</feature>
<organism evidence="2 3">
    <name type="scientific">Streptomyces sp. 900129855</name>
    <dbReference type="NCBI Taxonomy" id="3155129"/>
    <lineage>
        <taxon>Bacteria</taxon>
        <taxon>Bacillati</taxon>
        <taxon>Actinomycetota</taxon>
        <taxon>Actinomycetes</taxon>
        <taxon>Kitasatosporales</taxon>
        <taxon>Streptomycetaceae</taxon>
        <taxon>Streptomyces</taxon>
    </lineage>
</organism>
<proteinExistence type="predicted"/>
<dbReference type="GO" id="GO:0004497">
    <property type="term" value="F:monooxygenase activity"/>
    <property type="evidence" value="ECO:0007669"/>
    <property type="project" value="UniProtKB-KW"/>
</dbReference>
<dbReference type="Pfam" id="PF03992">
    <property type="entry name" value="ABM"/>
    <property type="match status" value="1"/>
</dbReference>
<accession>A0ABV2ZVE3</accession>
<evidence type="ECO:0000313" key="3">
    <source>
        <dbReference type="Proteomes" id="UP001550739"/>
    </source>
</evidence>
<evidence type="ECO:0000259" key="1">
    <source>
        <dbReference type="Pfam" id="PF03992"/>
    </source>
</evidence>
<gene>
    <name evidence="2" type="ORF">AB0E89_36765</name>
</gene>
<dbReference type="EMBL" id="JBEZVE010000025">
    <property type="protein sequence ID" value="MEU3786030.1"/>
    <property type="molecule type" value="Genomic_DNA"/>
</dbReference>
<dbReference type="RefSeq" id="WP_334581802.1">
    <property type="nucleotide sequence ID" value="NZ_JBEZVE010000025.1"/>
</dbReference>
<comment type="caution">
    <text evidence="2">The sequence shown here is derived from an EMBL/GenBank/DDBJ whole genome shotgun (WGS) entry which is preliminary data.</text>
</comment>
<reference evidence="2 3" key="1">
    <citation type="submission" date="2024-06" db="EMBL/GenBank/DDBJ databases">
        <title>The Natural Products Discovery Center: Release of the First 8490 Sequenced Strains for Exploring Actinobacteria Biosynthetic Diversity.</title>
        <authorList>
            <person name="Kalkreuter E."/>
            <person name="Kautsar S.A."/>
            <person name="Yang D."/>
            <person name="Bader C.D."/>
            <person name="Teijaro C.N."/>
            <person name="Fluegel L."/>
            <person name="Davis C.M."/>
            <person name="Simpson J.R."/>
            <person name="Lauterbach L."/>
            <person name="Steele A.D."/>
            <person name="Gui C."/>
            <person name="Meng S."/>
            <person name="Li G."/>
            <person name="Viehrig K."/>
            <person name="Ye F."/>
            <person name="Su P."/>
            <person name="Kiefer A.F."/>
            <person name="Nichols A."/>
            <person name="Cepeda A.J."/>
            <person name="Yan W."/>
            <person name="Fan B."/>
            <person name="Jiang Y."/>
            <person name="Adhikari A."/>
            <person name="Zheng C.-J."/>
            <person name="Schuster L."/>
            <person name="Cowan T.M."/>
            <person name="Smanski M.J."/>
            <person name="Chevrette M.G."/>
            <person name="De Carvalho L.P.S."/>
            <person name="Shen B."/>
        </authorList>
    </citation>
    <scope>NUCLEOTIDE SEQUENCE [LARGE SCALE GENOMIC DNA]</scope>
    <source>
        <strain evidence="2 3">NPDC033843</strain>
    </source>
</reference>
<dbReference type="SUPFAM" id="SSF54909">
    <property type="entry name" value="Dimeric alpha+beta barrel"/>
    <property type="match status" value="1"/>
</dbReference>
<keyword evidence="2" id="KW-0503">Monooxygenase</keyword>
<dbReference type="Proteomes" id="UP001550739">
    <property type="component" value="Unassembled WGS sequence"/>
</dbReference>
<dbReference type="Gene3D" id="3.30.70.100">
    <property type="match status" value="1"/>
</dbReference>
<protein>
    <submittedName>
        <fullName evidence="2">Antibiotic biosynthesis monooxygenase</fullName>
    </submittedName>
</protein>
<evidence type="ECO:0000313" key="2">
    <source>
        <dbReference type="EMBL" id="MEU3786030.1"/>
    </source>
</evidence>
<keyword evidence="3" id="KW-1185">Reference proteome</keyword>